<keyword evidence="2" id="KW-1185">Reference proteome</keyword>
<sequence length="495" mass="55579">MVLQVNINNDVPHFVLFPFIAQGHIIPMIDIAKLLAQRGIIVTIFTTPKNASRFSSVLSRAVSSGLQIKLVTLNFPSKQVGLPEGCENVDMVNSKENIFNLFNAITMIQKPAEDLFDALTPKPSCIISDFCIPWTLQIAEKHKIPRISFHGFSCFCLHCTLKVHTSKILETVNSESEYFIVPGIPDQIQVTKAQIPGTVKEEMKEFGEKMHEAEIKSYGVIINTFEELEKAYVKDYKKERNDKVWCVGPVSLCNKDGLDKAQRGNMASISEHLCLKWLDLHQPKSVVYACLGSLCNLIPSQLMELALALEASKKPFIWVIREGNKSEELEKWISEERFEERNKGRGLIIRGWAPQVLLLSHPSIGGFLTHCGWNSTLEGISAGVPMITWPLFADQFLNEKLVTQVLRIGVSLGVELPMEWGEEEKLGVLVKKEGIKEAICMVMDEGEESNERRERASKLSEMANRAVEKGGSSYLNMNLLVQDIMQQQSSSKVET</sequence>
<name>A0ACB0IG75_TRIPR</name>
<dbReference type="EMBL" id="CASHSV030000001">
    <property type="protein sequence ID" value="CAJ2631311.1"/>
    <property type="molecule type" value="Genomic_DNA"/>
</dbReference>
<evidence type="ECO:0000313" key="2">
    <source>
        <dbReference type="Proteomes" id="UP001177021"/>
    </source>
</evidence>
<evidence type="ECO:0000313" key="1">
    <source>
        <dbReference type="EMBL" id="CAJ2631311.1"/>
    </source>
</evidence>
<dbReference type="Proteomes" id="UP001177021">
    <property type="component" value="Unassembled WGS sequence"/>
</dbReference>
<gene>
    <name evidence="1" type="ORF">MILVUS5_LOCUS2890</name>
</gene>
<organism evidence="1 2">
    <name type="scientific">Trifolium pratense</name>
    <name type="common">Red clover</name>
    <dbReference type="NCBI Taxonomy" id="57577"/>
    <lineage>
        <taxon>Eukaryota</taxon>
        <taxon>Viridiplantae</taxon>
        <taxon>Streptophyta</taxon>
        <taxon>Embryophyta</taxon>
        <taxon>Tracheophyta</taxon>
        <taxon>Spermatophyta</taxon>
        <taxon>Magnoliopsida</taxon>
        <taxon>eudicotyledons</taxon>
        <taxon>Gunneridae</taxon>
        <taxon>Pentapetalae</taxon>
        <taxon>rosids</taxon>
        <taxon>fabids</taxon>
        <taxon>Fabales</taxon>
        <taxon>Fabaceae</taxon>
        <taxon>Papilionoideae</taxon>
        <taxon>50 kb inversion clade</taxon>
        <taxon>NPAAA clade</taxon>
        <taxon>Hologalegina</taxon>
        <taxon>IRL clade</taxon>
        <taxon>Trifolieae</taxon>
        <taxon>Trifolium</taxon>
    </lineage>
</organism>
<accession>A0ACB0IG75</accession>
<protein>
    <submittedName>
        <fullName evidence="1">Uncharacterized protein</fullName>
    </submittedName>
</protein>
<proteinExistence type="predicted"/>
<comment type="caution">
    <text evidence="1">The sequence shown here is derived from an EMBL/GenBank/DDBJ whole genome shotgun (WGS) entry which is preliminary data.</text>
</comment>
<reference evidence="1" key="1">
    <citation type="submission" date="2023-10" db="EMBL/GenBank/DDBJ databases">
        <authorList>
            <person name="Rodriguez Cubillos JULIANA M."/>
            <person name="De Vega J."/>
        </authorList>
    </citation>
    <scope>NUCLEOTIDE SEQUENCE</scope>
</reference>